<name>A0A448WHY1_9PLAT</name>
<protein>
    <submittedName>
        <fullName evidence="1">Uncharacterized protein</fullName>
    </submittedName>
</protein>
<evidence type="ECO:0000313" key="1">
    <source>
        <dbReference type="EMBL" id="VEL12226.1"/>
    </source>
</evidence>
<reference evidence="1" key="1">
    <citation type="submission" date="2018-11" db="EMBL/GenBank/DDBJ databases">
        <authorList>
            <consortium name="Pathogen Informatics"/>
        </authorList>
    </citation>
    <scope>NUCLEOTIDE SEQUENCE</scope>
</reference>
<evidence type="ECO:0000313" key="2">
    <source>
        <dbReference type="Proteomes" id="UP000784294"/>
    </source>
</evidence>
<dbReference type="EMBL" id="CAAALY010014146">
    <property type="protein sequence ID" value="VEL12226.1"/>
    <property type="molecule type" value="Genomic_DNA"/>
</dbReference>
<sequence length="177" mass="18053">MYIFLIDGLFFFVSNRPLPSCINYVILFSPPVVRTGETCQIEVVSRQAQDTPLSVGPGLAASFTASQASLTTTGLSTNISNPSSLVGIGIVSNPGVGLLPLPGINILPPGSSGGQGVGGTSNYAVGIGTGGQVSSSNMPVLAVPVITTAAEMPVNIELADVQVLQASHQAVSYPSYF</sequence>
<dbReference type="AlphaFoldDB" id="A0A448WHY1"/>
<gene>
    <name evidence="1" type="ORF">PXEA_LOCUS5666</name>
</gene>
<dbReference type="Proteomes" id="UP000784294">
    <property type="component" value="Unassembled WGS sequence"/>
</dbReference>
<proteinExistence type="predicted"/>
<comment type="caution">
    <text evidence="1">The sequence shown here is derived from an EMBL/GenBank/DDBJ whole genome shotgun (WGS) entry which is preliminary data.</text>
</comment>
<organism evidence="1 2">
    <name type="scientific">Protopolystoma xenopodis</name>
    <dbReference type="NCBI Taxonomy" id="117903"/>
    <lineage>
        <taxon>Eukaryota</taxon>
        <taxon>Metazoa</taxon>
        <taxon>Spiralia</taxon>
        <taxon>Lophotrochozoa</taxon>
        <taxon>Platyhelminthes</taxon>
        <taxon>Monogenea</taxon>
        <taxon>Polyopisthocotylea</taxon>
        <taxon>Polystomatidea</taxon>
        <taxon>Polystomatidae</taxon>
        <taxon>Protopolystoma</taxon>
    </lineage>
</organism>
<keyword evidence="2" id="KW-1185">Reference proteome</keyword>
<accession>A0A448WHY1</accession>